<protein>
    <submittedName>
        <fullName evidence="1">Uncharacterized protein</fullName>
    </submittedName>
</protein>
<proteinExistence type="predicted"/>
<dbReference type="EMBL" id="FWZT01000002">
    <property type="protein sequence ID" value="SME95265.1"/>
    <property type="molecule type" value="Genomic_DNA"/>
</dbReference>
<gene>
    <name evidence="1" type="ORF">SAMN06296036_102192</name>
</gene>
<reference evidence="2" key="1">
    <citation type="submission" date="2017-04" db="EMBL/GenBank/DDBJ databases">
        <authorList>
            <person name="Varghese N."/>
            <person name="Submissions S."/>
        </authorList>
    </citation>
    <scope>NUCLEOTIDE SEQUENCE [LARGE SCALE GENOMIC DNA]</scope>
    <source>
        <strain evidence="2">RKEM611</strain>
    </source>
</reference>
<name>A0A1Y6BDI0_9BACT</name>
<dbReference type="STRING" id="1513793.SAMN06296036_102192"/>
<evidence type="ECO:0000313" key="1">
    <source>
        <dbReference type="EMBL" id="SME95265.1"/>
    </source>
</evidence>
<organism evidence="1 2">
    <name type="scientific">Pseudobacteriovorax antillogorgiicola</name>
    <dbReference type="NCBI Taxonomy" id="1513793"/>
    <lineage>
        <taxon>Bacteria</taxon>
        <taxon>Pseudomonadati</taxon>
        <taxon>Bdellovibrionota</taxon>
        <taxon>Oligoflexia</taxon>
        <taxon>Oligoflexales</taxon>
        <taxon>Pseudobacteriovoracaceae</taxon>
        <taxon>Pseudobacteriovorax</taxon>
    </lineage>
</organism>
<accession>A0A1Y6BDI0</accession>
<keyword evidence="2" id="KW-1185">Reference proteome</keyword>
<evidence type="ECO:0000313" key="2">
    <source>
        <dbReference type="Proteomes" id="UP000192907"/>
    </source>
</evidence>
<sequence length="77" mass="8986">MSGHFIRDIGESMSNQQFYLNYRHSLKNFLIEYQILLAESKKEDMPMDDFLGKVDSINAKLLNATDLLRDQAKMEKS</sequence>
<dbReference type="Proteomes" id="UP000192907">
    <property type="component" value="Unassembled WGS sequence"/>
</dbReference>
<dbReference type="AlphaFoldDB" id="A0A1Y6BDI0"/>